<protein>
    <submittedName>
        <fullName evidence="2">Extracellular solute-binding protein</fullName>
    </submittedName>
</protein>
<proteinExistence type="predicted"/>
<reference evidence="2 3" key="1">
    <citation type="journal article" date="2020" name="Biotechnol. Biofuels">
        <title>New insights from the biogas microbiome by comprehensive genome-resolved metagenomics of nearly 1600 species originating from multiple anaerobic digesters.</title>
        <authorList>
            <person name="Campanaro S."/>
            <person name="Treu L."/>
            <person name="Rodriguez-R L.M."/>
            <person name="Kovalovszki A."/>
            <person name="Ziels R.M."/>
            <person name="Maus I."/>
            <person name="Zhu X."/>
            <person name="Kougias P.G."/>
            <person name="Basile A."/>
            <person name="Luo G."/>
            <person name="Schluter A."/>
            <person name="Konstantinidis K.T."/>
            <person name="Angelidaki I."/>
        </authorList>
    </citation>
    <scope>NUCLEOTIDE SEQUENCE [LARGE SCALE GENOMIC DNA]</scope>
    <source>
        <strain evidence="2">AS23ysBPME_34</strain>
    </source>
</reference>
<dbReference type="PANTHER" id="PTHR43649:SF27">
    <property type="entry name" value="EXTRACELLULAR SOLUTE-BINDING PROTEIN FAMILY 1"/>
    <property type="match status" value="1"/>
</dbReference>
<accession>A0A7X8H136</accession>
<dbReference type="Gene3D" id="3.40.190.10">
    <property type="entry name" value="Periplasmic binding protein-like II"/>
    <property type="match status" value="1"/>
</dbReference>
<keyword evidence="1" id="KW-0812">Transmembrane</keyword>
<dbReference type="SUPFAM" id="SSF53850">
    <property type="entry name" value="Periplasmic binding protein-like II"/>
    <property type="match status" value="1"/>
</dbReference>
<evidence type="ECO:0000313" key="2">
    <source>
        <dbReference type="EMBL" id="NLJ19494.1"/>
    </source>
</evidence>
<sequence length="1006" mass="116222">MTKKMKLTYIIAALLLIVFTVILILGRENMRKPSDELLSQADYERSMAAIESYISGFQSAENYYTIAKGWAEDGVLTPSQTYIIDAESRTGGQVYDQTRSQDYHDQVTYLEPGDELTFSVDVEEAGLYELWLDYYILEETYLEPELSVQVNEQAQYNEMNRVTLFMEWEPENVDGEIQYDRYGDQLPPRSILKSKWESRALFDPNHFFTTPLKFNLDQGENTITITLNEGYLLMGEIMIGNEEENIPSYEEYFASLSDQQSPVENKMITIEAENVATKSRQSIRPQYVRDPAVTPYEYRTRVLNVLDGNSFADPGDHVKYNFYVEESGFYNLTLKYFQNTNNGMPTRRRIEIDGEVPFQELELYLFEYTSRWKNETLQDDNGEDFYIYLSEGEHTLTLSIDNSDVADVYHELLTMLEAIDSLGREITQLTGGLVDRNRDWRIEQYMPEISTYLYAIIERIDEQKEVLIDIIGDDSLPAITEIEIAIDMLKDFYEDPDDIPHYMQRFNQGHASAYGRIQSILPSLVHNPMSLDKFYFHATDANLEHANASIFNRMLEGIKAFGYSFFNPRYNEVDQVDDDTIEIWVNQSRLYVEIMQRMIDEAFTPNTGIKVNLSLLPDEQRIVLSNAADSVPDGALGVSHNMPFELGLRGIIEDLSQYDGFYDLAKQFNPNTFTQVIYDEGVYGIPETQDVKLLFYRKDMLDFIGEEPPETWEEVVSLIPMLQRYDMNVFVPLGADSAFKGFDTTTPFIYQFGGRLFNETGNQTAIHQEGAYEAFDFMTSLFTVYNMPITTSEFYQSFRDGKSPVGIGDANLYIQLRHAAPELAGQWGLTTIPGVENEQGVIERWDPTYGSNAIIFSDSPKKEKTWEFIRWWTSADTQAKFSYDIQSTLGNQFLYLTANIEGFKVSAWPNDSKQVILDQWDWIQTTGRVPGDYIIERELSNAWNRVVLDGANPRIAIDQAVRIIDRELERKLREFGYIEDGQLVRPYLVPTIDNIERWMTEDGQEH</sequence>
<dbReference type="Proteomes" id="UP000541058">
    <property type="component" value="Unassembled WGS sequence"/>
</dbReference>
<dbReference type="InterPro" id="IPR006059">
    <property type="entry name" value="SBP"/>
</dbReference>
<dbReference type="InterPro" id="IPR050490">
    <property type="entry name" value="Bact_solute-bd_prot1"/>
</dbReference>
<gene>
    <name evidence="2" type="ORF">GX355_11620</name>
</gene>
<dbReference type="Pfam" id="PF01547">
    <property type="entry name" value="SBP_bac_1"/>
    <property type="match status" value="1"/>
</dbReference>
<evidence type="ECO:0000313" key="3">
    <source>
        <dbReference type="Proteomes" id="UP000541058"/>
    </source>
</evidence>
<comment type="caution">
    <text evidence="2">The sequence shown here is derived from an EMBL/GenBank/DDBJ whole genome shotgun (WGS) entry which is preliminary data.</text>
</comment>
<dbReference type="PANTHER" id="PTHR43649">
    <property type="entry name" value="ARABINOSE-BINDING PROTEIN-RELATED"/>
    <property type="match status" value="1"/>
</dbReference>
<dbReference type="CDD" id="cd02795">
    <property type="entry name" value="CBM6-CBM35-CBM36_like"/>
    <property type="match status" value="1"/>
</dbReference>
<dbReference type="Gene3D" id="2.60.120.260">
    <property type="entry name" value="Galactose-binding domain-like"/>
    <property type="match status" value="2"/>
</dbReference>
<dbReference type="EMBL" id="JAAYSM010000413">
    <property type="protein sequence ID" value="NLJ19494.1"/>
    <property type="molecule type" value="Genomic_DNA"/>
</dbReference>
<evidence type="ECO:0000256" key="1">
    <source>
        <dbReference type="SAM" id="Phobius"/>
    </source>
</evidence>
<keyword evidence="1" id="KW-1133">Transmembrane helix</keyword>
<dbReference type="AlphaFoldDB" id="A0A7X8H136"/>
<name>A0A7X8H136_9LACT</name>
<feature type="transmembrane region" description="Helical" evidence="1">
    <location>
        <begin position="7"/>
        <end position="26"/>
    </location>
</feature>
<organism evidence="2 3">
    <name type="scientific">Globicatella sulfidifaciens</name>
    <dbReference type="NCBI Taxonomy" id="136093"/>
    <lineage>
        <taxon>Bacteria</taxon>
        <taxon>Bacillati</taxon>
        <taxon>Bacillota</taxon>
        <taxon>Bacilli</taxon>
        <taxon>Lactobacillales</taxon>
        <taxon>Aerococcaceae</taxon>
        <taxon>Globicatella</taxon>
    </lineage>
</organism>
<keyword evidence="1" id="KW-0472">Membrane</keyword>